<reference evidence="1 2" key="1">
    <citation type="submission" date="2016-11" db="EMBL/GenBank/DDBJ databases">
        <authorList>
            <person name="Jaros S."/>
            <person name="Januszkiewicz K."/>
            <person name="Wedrychowicz H."/>
        </authorList>
    </citation>
    <scope>NUCLEOTIDE SEQUENCE [LARGE SCALE GENOMIC DNA]</scope>
    <source>
        <strain evidence="1 2">DSM 6792</strain>
    </source>
</reference>
<dbReference type="Proteomes" id="UP000184112">
    <property type="component" value="Unassembled WGS sequence"/>
</dbReference>
<dbReference type="AlphaFoldDB" id="A0A1M5UF17"/>
<name>A0A1M5UF17_FLAJO</name>
<dbReference type="EMBL" id="FQWH01000013">
    <property type="protein sequence ID" value="SHH61253.1"/>
    <property type="molecule type" value="Genomic_DNA"/>
</dbReference>
<protein>
    <recommendedName>
        <fullName evidence="3">Lipoprotein</fullName>
    </recommendedName>
</protein>
<evidence type="ECO:0000313" key="2">
    <source>
        <dbReference type="Proteomes" id="UP000184112"/>
    </source>
</evidence>
<organism evidence="1 2">
    <name type="scientific">Flavobacterium johnsoniae</name>
    <name type="common">Cytophaga johnsonae</name>
    <dbReference type="NCBI Taxonomy" id="986"/>
    <lineage>
        <taxon>Bacteria</taxon>
        <taxon>Pseudomonadati</taxon>
        <taxon>Bacteroidota</taxon>
        <taxon>Flavobacteriia</taxon>
        <taxon>Flavobacteriales</taxon>
        <taxon>Flavobacteriaceae</taxon>
        <taxon>Flavobacterium</taxon>
    </lineage>
</organism>
<sequence>MRNIAAIILLFTLSCKYNDDKVVIQKKIKEVQVEKNNKASENFKNDCTQIILNLIKGSNLKNPFKEDLKFEIIHHNAVNMKLRLYDANDKLENSVGWIVFDAENMRLLDITNDEENPQKLEFDKVLWNKTISCFFDNDKSFCFDTNVEGTKNEDCKTTIIDMDNIEECLFKNTNIEAVYSKLIKEHLVNDSEFLKKILPKLSENVVVNQKGIIDIYYVINDDEIEISVNYQGGVTVIKMQKINNDVKQIITYSAD</sequence>
<evidence type="ECO:0000313" key="1">
    <source>
        <dbReference type="EMBL" id="SHH61253.1"/>
    </source>
</evidence>
<proteinExistence type="predicted"/>
<dbReference type="RefSeq" id="WP_073410923.1">
    <property type="nucleotide sequence ID" value="NZ_FQWH01000013.1"/>
</dbReference>
<accession>A0A1M5UF17</accession>
<dbReference type="PROSITE" id="PS51257">
    <property type="entry name" value="PROKAR_LIPOPROTEIN"/>
    <property type="match status" value="1"/>
</dbReference>
<evidence type="ECO:0008006" key="3">
    <source>
        <dbReference type="Google" id="ProtNLM"/>
    </source>
</evidence>
<gene>
    <name evidence="1" type="ORF">SAMN05444388_113118</name>
</gene>